<dbReference type="EMBL" id="BDEQ01000001">
    <property type="protein sequence ID" value="GAT96193.1"/>
    <property type="molecule type" value="Genomic_DNA"/>
</dbReference>
<dbReference type="VEuPathDB" id="AmoebaDB:EHI_048150"/>
<accession>A0A5K1V8Y3</accession>
<sequence>MQPYPGMEYPFMNINASPFYTGFSMQRFPQMPIMPPNRQFPPYVIPEPNYQNSYFTDVYQNNLQEEMMNISELIDNYPYVSMDTEFPGFSSRTSCNMQDSVDPDEHYSFLKGNVDELKIIQVGITLQNKKGQYPDNVRTWQFNFQFDTDKDESSVDSIQLLQKAGINFGKFKNAGISAEDFGEAIMASGLVLNENTHWLTFHSGYDFGYMLKLLTCEKLPSTVDGFIKKLRIFFPNIIDLKYVTNQISQTYHGSLQAIASSLGVQRIGTMHQAGSDSLITGGLYFKLKEKHPEFDDEKFNGILFGLNDEYE</sequence>
<dbReference type="FunFam" id="3.30.420.10:FF:000132">
    <property type="entry name" value="CAF1 family ribonuclease, putative"/>
    <property type="match status" value="1"/>
</dbReference>
<comment type="similarity">
    <text evidence="4">Belongs to the CAF1 family.</text>
</comment>
<dbReference type="VEuPathDB" id="AmoebaDB:EHI7A_013870"/>
<evidence type="ECO:0000256" key="13">
    <source>
        <dbReference type="ARBA" id="ARBA00023163"/>
    </source>
</evidence>
<evidence type="ECO:0000256" key="2">
    <source>
        <dbReference type="ARBA" id="ARBA00004123"/>
    </source>
</evidence>
<dbReference type="VEuPathDB" id="AmoebaDB:EHI5A_029670"/>
<evidence type="ECO:0000256" key="9">
    <source>
        <dbReference type="ARBA" id="ARBA00022801"/>
    </source>
</evidence>
<dbReference type="VEuPathDB" id="AmoebaDB:EHI8A_018670"/>
<comment type="catalytic activity">
    <reaction evidence="1">
        <text>Exonucleolytic cleavage of poly(A) to 5'-AMP.</text>
        <dbReference type="EC" id="3.1.13.4"/>
    </reaction>
</comment>
<dbReference type="Gene3D" id="3.30.420.10">
    <property type="entry name" value="Ribonuclease H-like superfamily/Ribonuclease H"/>
    <property type="match status" value="1"/>
</dbReference>
<reference evidence="15 16" key="1">
    <citation type="submission" date="2016-05" db="EMBL/GenBank/DDBJ databases">
        <title>First whole genome sequencing of Entamoeba histolytica HM1:IMSS-clone-6.</title>
        <authorList>
            <person name="Mukherjee Avik.K."/>
            <person name="Izumyama S."/>
            <person name="Nakada-Tsukui K."/>
            <person name="Nozaki T."/>
        </authorList>
    </citation>
    <scope>NUCLEOTIDE SEQUENCE [LARGE SCALE GENOMIC DNA]</scope>
    <source>
        <strain evidence="15 16">HM1:IMSS clone 6</strain>
    </source>
</reference>
<evidence type="ECO:0000256" key="3">
    <source>
        <dbReference type="ARBA" id="ARBA00004496"/>
    </source>
</evidence>
<protein>
    <recommendedName>
        <fullName evidence="5">poly(A)-specific ribonuclease</fullName>
        <ecNumber evidence="5">3.1.13.4</ecNumber>
    </recommendedName>
</protein>
<dbReference type="GO" id="GO:0030014">
    <property type="term" value="C:CCR4-NOT complex"/>
    <property type="evidence" value="ECO:0007669"/>
    <property type="project" value="InterPro"/>
</dbReference>
<keyword evidence="6" id="KW-0963">Cytoplasm</keyword>
<keyword evidence="8" id="KW-0479">Metal-binding</keyword>
<dbReference type="GO" id="GO:0046872">
    <property type="term" value="F:metal ion binding"/>
    <property type="evidence" value="ECO:0007669"/>
    <property type="project" value="UniProtKB-KW"/>
</dbReference>
<dbReference type="OMA" id="HIREVWS"/>
<dbReference type="Pfam" id="PF04857">
    <property type="entry name" value="CAF1"/>
    <property type="match status" value="2"/>
</dbReference>
<evidence type="ECO:0000256" key="4">
    <source>
        <dbReference type="ARBA" id="ARBA00008372"/>
    </source>
</evidence>
<dbReference type="InterPro" id="IPR036397">
    <property type="entry name" value="RNaseH_sf"/>
</dbReference>
<keyword evidence="12" id="KW-0805">Transcription regulation</keyword>
<keyword evidence="7" id="KW-0540">Nuclease</keyword>
<dbReference type="SUPFAM" id="SSF53098">
    <property type="entry name" value="Ribonuclease H-like"/>
    <property type="match status" value="1"/>
</dbReference>
<keyword evidence="14" id="KW-0539">Nucleus</keyword>
<keyword evidence="10" id="KW-0269">Exonuclease</keyword>
<evidence type="ECO:0000256" key="14">
    <source>
        <dbReference type="ARBA" id="ARBA00023242"/>
    </source>
</evidence>
<dbReference type="AlphaFoldDB" id="A0A5K1V8Y3"/>
<evidence type="ECO:0000313" key="16">
    <source>
        <dbReference type="Proteomes" id="UP000078387"/>
    </source>
</evidence>
<evidence type="ECO:0000256" key="11">
    <source>
        <dbReference type="ARBA" id="ARBA00022884"/>
    </source>
</evidence>
<comment type="subcellular location">
    <subcellularLocation>
        <location evidence="3">Cytoplasm</location>
    </subcellularLocation>
    <subcellularLocation>
        <location evidence="2">Nucleus</location>
    </subcellularLocation>
</comment>
<evidence type="ECO:0000256" key="7">
    <source>
        <dbReference type="ARBA" id="ARBA00022722"/>
    </source>
</evidence>
<dbReference type="InterPro" id="IPR006941">
    <property type="entry name" value="RNase_CAF1"/>
</dbReference>
<name>A0A5K1V8Y3_ENTHI</name>
<evidence type="ECO:0000313" key="15">
    <source>
        <dbReference type="EMBL" id="GAT96193.1"/>
    </source>
</evidence>
<keyword evidence="11" id="KW-0694">RNA-binding</keyword>
<keyword evidence="13" id="KW-0804">Transcription</keyword>
<dbReference type="VEuPathDB" id="AmoebaDB:KM1_033400"/>
<comment type="caution">
    <text evidence="15">The sequence shown here is derived from an EMBL/GenBank/DDBJ whole genome shotgun (WGS) entry which is preliminary data.</text>
</comment>
<proteinExistence type="inferred from homology"/>
<evidence type="ECO:0000256" key="1">
    <source>
        <dbReference type="ARBA" id="ARBA00001663"/>
    </source>
</evidence>
<evidence type="ECO:0000256" key="10">
    <source>
        <dbReference type="ARBA" id="ARBA00022839"/>
    </source>
</evidence>
<gene>
    <name evidence="15" type="ORF">CL6EHI_048150</name>
</gene>
<evidence type="ECO:0000256" key="5">
    <source>
        <dbReference type="ARBA" id="ARBA00012161"/>
    </source>
</evidence>
<dbReference type="PANTHER" id="PTHR10797">
    <property type="entry name" value="CCR4-NOT TRANSCRIPTION COMPLEX SUBUNIT"/>
    <property type="match status" value="1"/>
</dbReference>
<dbReference type="Proteomes" id="UP000078387">
    <property type="component" value="Unassembled WGS sequence"/>
</dbReference>
<evidence type="ECO:0000256" key="6">
    <source>
        <dbReference type="ARBA" id="ARBA00022490"/>
    </source>
</evidence>
<keyword evidence="9" id="KW-0378">Hydrolase</keyword>
<dbReference type="GO" id="GO:0005634">
    <property type="term" value="C:nucleus"/>
    <property type="evidence" value="ECO:0007669"/>
    <property type="project" value="UniProtKB-SubCell"/>
</dbReference>
<dbReference type="GO" id="GO:0005737">
    <property type="term" value="C:cytoplasm"/>
    <property type="evidence" value="ECO:0007669"/>
    <property type="project" value="UniProtKB-SubCell"/>
</dbReference>
<dbReference type="InterPro" id="IPR039637">
    <property type="entry name" value="CNOT7/CNOT8/Pop2"/>
</dbReference>
<dbReference type="InterPro" id="IPR012337">
    <property type="entry name" value="RNaseH-like_sf"/>
</dbReference>
<dbReference type="GO" id="GO:0004535">
    <property type="term" value="F:poly(A)-specific ribonuclease activity"/>
    <property type="evidence" value="ECO:0007669"/>
    <property type="project" value="UniProtKB-EC"/>
</dbReference>
<evidence type="ECO:0000256" key="8">
    <source>
        <dbReference type="ARBA" id="ARBA00022723"/>
    </source>
</evidence>
<organism evidence="15 16">
    <name type="scientific">Entamoeba histolytica</name>
    <dbReference type="NCBI Taxonomy" id="5759"/>
    <lineage>
        <taxon>Eukaryota</taxon>
        <taxon>Amoebozoa</taxon>
        <taxon>Evosea</taxon>
        <taxon>Archamoebae</taxon>
        <taxon>Mastigamoebida</taxon>
        <taxon>Entamoebidae</taxon>
        <taxon>Entamoeba</taxon>
    </lineage>
</organism>
<dbReference type="GO" id="GO:0003723">
    <property type="term" value="F:RNA binding"/>
    <property type="evidence" value="ECO:0007669"/>
    <property type="project" value="UniProtKB-KW"/>
</dbReference>
<dbReference type="EC" id="3.1.13.4" evidence="5"/>
<evidence type="ECO:0000256" key="12">
    <source>
        <dbReference type="ARBA" id="ARBA00023015"/>
    </source>
</evidence>